<dbReference type="GO" id="GO:0005524">
    <property type="term" value="F:ATP binding"/>
    <property type="evidence" value="ECO:0007669"/>
    <property type="project" value="UniProtKB-KW"/>
</dbReference>
<protein>
    <submittedName>
        <fullName evidence="10">DNA repair helicase, putative</fullName>
    </submittedName>
</protein>
<dbReference type="InterPro" id="IPR000330">
    <property type="entry name" value="SNF2_N"/>
</dbReference>
<evidence type="ECO:0000256" key="2">
    <source>
        <dbReference type="ARBA" id="ARBA00022801"/>
    </source>
</evidence>
<feature type="domain" description="Helicase ATP-binding" evidence="8">
    <location>
        <begin position="70"/>
        <end position="191"/>
    </location>
</feature>
<dbReference type="SMART" id="SM00184">
    <property type="entry name" value="RING"/>
    <property type="match status" value="1"/>
</dbReference>
<dbReference type="PANTHER" id="PTHR45626:SF12">
    <property type="entry name" value="DNA REPAIR PROTEIN RAD16"/>
    <property type="match status" value="1"/>
</dbReference>
<keyword evidence="3 10" id="KW-0347">Helicase</keyword>
<dbReference type="GO" id="GO:0008094">
    <property type="term" value="F:ATP-dependent activity, acting on DNA"/>
    <property type="evidence" value="ECO:0007669"/>
    <property type="project" value="TreeGrafter"/>
</dbReference>
<keyword evidence="11" id="KW-1185">Reference proteome</keyword>
<dbReference type="OrthoDB" id="276744at2759"/>
<keyword evidence="2" id="KW-0378">Hydrolase</keyword>
<keyword evidence="4" id="KW-0067">ATP-binding</keyword>
<evidence type="ECO:0000313" key="11">
    <source>
        <dbReference type="Proteomes" id="UP000007800"/>
    </source>
</evidence>
<feature type="domain" description="Helicase C-terminal" evidence="9">
    <location>
        <begin position="1009"/>
        <end position="1172"/>
    </location>
</feature>
<dbReference type="GO" id="GO:0016787">
    <property type="term" value="F:hydrolase activity"/>
    <property type="evidence" value="ECO:0007669"/>
    <property type="project" value="UniProtKB-KW"/>
</dbReference>
<dbReference type="PROSITE" id="PS51192">
    <property type="entry name" value="HELICASE_ATP_BIND_1"/>
    <property type="match status" value="2"/>
</dbReference>
<feature type="compositionally biased region" description="Polar residues" evidence="6">
    <location>
        <begin position="270"/>
        <end position="285"/>
    </location>
</feature>
<feature type="region of interest" description="Disordered" evidence="6">
    <location>
        <begin position="256"/>
        <end position="286"/>
    </location>
</feature>
<evidence type="ECO:0000259" key="9">
    <source>
        <dbReference type="PROSITE" id="PS51194"/>
    </source>
</evidence>
<dbReference type="PANTHER" id="PTHR45626">
    <property type="entry name" value="TRANSCRIPTION TERMINATION FACTOR 2-RELATED"/>
    <property type="match status" value="1"/>
</dbReference>
<dbReference type="InParanoid" id="C5LZ25"/>
<dbReference type="InterPro" id="IPR027417">
    <property type="entry name" value="P-loop_NTPase"/>
</dbReference>
<dbReference type="Pfam" id="PF00176">
    <property type="entry name" value="SNF2-rel_dom"/>
    <property type="match status" value="2"/>
</dbReference>
<keyword evidence="5" id="KW-0863">Zinc-finger</keyword>
<feature type="region of interest" description="Disordered" evidence="6">
    <location>
        <begin position="1"/>
        <end position="25"/>
    </location>
</feature>
<evidence type="ECO:0000259" key="8">
    <source>
        <dbReference type="PROSITE" id="PS51192"/>
    </source>
</evidence>
<dbReference type="SUPFAM" id="SSF57850">
    <property type="entry name" value="RING/U-box"/>
    <property type="match status" value="1"/>
</dbReference>
<evidence type="ECO:0000313" key="10">
    <source>
        <dbReference type="EMBL" id="EEQ98034.1"/>
    </source>
</evidence>
<evidence type="ECO:0000256" key="6">
    <source>
        <dbReference type="SAM" id="MobiDB-lite"/>
    </source>
</evidence>
<dbReference type="EMBL" id="GG686838">
    <property type="protein sequence ID" value="EEQ98034.1"/>
    <property type="molecule type" value="Genomic_DNA"/>
</dbReference>
<proteinExistence type="predicted"/>
<dbReference type="GO" id="GO:0005634">
    <property type="term" value="C:nucleus"/>
    <property type="evidence" value="ECO:0007669"/>
    <property type="project" value="TreeGrafter"/>
</dbReference>
<feature type="region of interest" description="Disordered" evidence="6">
    <location>
        <begin position="207"/>
        <end position="243"/>
    </location>
</feature>
<dbReference type="Gene3D" id="3.40.50.300">
    <property type="entry name" value="P-loop containing nucleotide triphosphate hydrolases"/>
    <property type="match status" value="1"/>
</dbReference>
<dbReference type="OMA" id="SPLRECS"/>
<dbReference type="Pfam" id="PF00271">
    <property type="entry name" value="Helicase_C"/>
    <property type="match status" value="1"/>
</dbReference>
<evidence type="ECO:0000259" key="7">
    <source>
        <dbReference type="PROSITE" id="PS50089"/>
    </source>
</evidence>
<sequence length="1182" mass="131575">MYPNAFIRDENADPNPTHTQPAEEARVKRELGRMVQKIPPELVLKYPPPEQLIIPLLGYQLEGLAWMCEQETKEDCKGGILADEMGMGKTIQTVSLITKKLVGRNNPTLIVCTTTSMLQWEAEINRYLRPGTVKIFLYHGKSKITAKSLRGYDIVLTTYRTLEAEYRKELDQLKRACPYCKRKILPELLFSHKEKCPKRPRTTWTYDASGRAHPSAPVYQPSAPSSSSSTYHHQDGAPPTGQSLRKNLFQEENRSVLAGGGSREVRAPSYGSNVSVNSNRQQYRNPGSMETIKDFFTGQAGSRVREDHLVKQEDVNDDHRARRDLVDMLKRLRPKAEQGRDSIDNCYKPTWRTTPYSRPSVGGSSGAVRPSTGPSTGPLRINPSISASLQRTIGGYIASRGIDHAGGFKEEQWMTRDSLVEPSSAAAGSISSSLNQHRYHVLGHGRPSGASISVEEEAKPMVVRLKPSSPLRECSNLGYIKVENGASWDSDRHEWRSSVGPITQKGLVFSNGLPRPGVTGSSAVLDGPTVPVSRKMYSPLVKRGGLPGRRLEESPLLGLGKRIKAEEMAGNKENVDDNAWSVTGPVRSYQKPSPQCSPLPKLSTANMSSSEVGWKGATMGMPRSCGQDMGGARRKAAEIVRRAVKPRRVRLAQAAVEDSSDETGTDRSDLENRLRRAGLLHGLRWERIVLDEAHKIKAAGSSTAKAACALRSRFRWCLSGTPLQNKVGDLFSLIRFLRVLPEGARMCDWAGCDCVLLDHPIENCKACGHPRISHYIYFTRFIANPIKSHGFDAFEGAEGLELLRTRVLKRLMLRRTKAEKQMEVRLPELTSALHTLSMKPKDREVYDNLFELYQDRIRGYLRRNEIGEHMVEVLSLIMKLRLAANHKYLVNSGDDEGMRKCDVCDDDIITGYGEDDLVWMDCGHEFHRDCVGTASTNISSLSSACVQCPVCESSSVLHQSWAQTAATTSAMPRSEEIRALLSLSSLSRRNNVISQLQEMHGPGIPSSSKIDALITRVLEMRRQDPNAKGLVFSCFVKLLELSQYHLKARGISTFIIHGSIPLAVRTRIIRAFIESPASDCSLLLVSISAGGEGLNLQRASHVFILDPWWNPAVEKQAIQRCHRLGQQQIVRSHHLISENTIEERIKALQEKKQLIFDGTIGGNFNGALEKLTIADLKFLFQL</sequence>
<organism evidence="11">
    <name type="scientific">Perkinsus marinus (strain ATCC 50983 / TXsc)</name>
    <dbReference type="NCBI Taxonomy" id="423536"/>
    <lineage>
        <taxon>Eukaryota</taxon>
        <taxon>Sar</taxon>
        <taxon>Alveolata</taxon>
        <taxon>Perkinsozoa</taxon>
        <taxon>Perkinsea</taxon>
        <taxon>Perkinsida</taxon>
        <taxon>Perkinsidae</taxon>
        <taxon>Perkinsus</taxon>
    </lineage>
</organism>
<evidence type="ECO:0000256" key="5">
    <source>
        <dbReference type="PROSITE-ProRule" id="PRU00175"/>
    </source>
</evidence>
<dbReference type="Gene3D" id="3.40.50.10810">
    <property type="entry name" value="Tandem AAA-ATPase domain"/>
    <property type="match status" value="2"/>
</dbReference>
<dbReference type="InterPro" id="IPR001841">
    <property type="entry name" value="Znf_RING"/>
</dbReference>
<dbReference type="SMART" id="SM00490">
    <property type="entry name" value="HELICc"/>
    <property type="match status" value="1"/>
</dbReference>
<feature type="compositionally biased region" description="Low complexity" evidence="6">
    <location>
        <begin position="214"/>
        <end position="229"/>
    </location>
</feature>
<reference evidence="10 11" key="1">
    <citation type="submission" date="2008-07" db="EMBL/GenBank/DDBJ databases">
        <authorList>
            <person name="El-Sayed N."/>
            <person name="Caler E."/>
            <person name="Inman J."/>
            <person name="Amedeo P."/>
            <person name="Hass B."/>
            <person name="Wortman J."/>
        </authorList>
    </citation>
    <scope>NUCLEOTIDE SEQUENCE [LARGE SCALE GENOMIC DNA]</scope>
    <source>
        <strain evidence="11">ATCC 50983 / TXsc</strain>
    </source>
</reference>
<evidence type="ECO:0000256" key="1">
    <source>
        <dbReference type="ARBA" id="ARBA00022741"/>
    </source>
</evidence>
<dbReference type="GO" id="GO:0004386">
    <property type="term" value="F:helicase activity"/>
    <property type="evidence" value="ECO:0007669"/>
    <property type="project" value="UniProtKB-KW"/>
</dbReference>
<dbReference type="Gene3D" id="3.30.40.10">
    <property type="entry name" value="Zinc/RING finger domain, C3HC4 (zinc finger)"/>
    <property type="match status" value="1"/>
</dbReference>
<dbReference type="RefSeq" id="XP_002765317.1">
    <property type="nucleotide sequence ID" value="XM_002765271.1"/>
</dbReference>
<accession>C5LZ25</accession>
<dbReference type="InterPro" id="IPR001650">
    <property type="entry name" value="Helicase_C-like"/>
</dbReference>
<dbReference type="InterPro" id="IPR038718">
    <property type="entry name" value="SNF2-like_sf"/>
</dbReference>
<dbReference type="GeneID" id="9040461"/>
<dbReference type="CDD" id="cd18793">
    <property type="entry name" value="SF2_C_SNF"/>
    <property type="match status" value="1"/>
</dbReference>
<evidence type="ECO:0000256" key="3">
    <source>
        <dbReference type="ARBA" id="ARBA00022806"/>
    </source>
</evidence>
<dbReference type="PROSITE" id="PS51194">
    <property type="entry name" value="HELICASE_CTER"/>
    <property type="match status" value="1"/>
</dbReference>
<dbReference type="InterPro" id="IPR013083">
    <property type="entry name" value="Znf_RING/FYVE/PHD"/>
</dbReference>
<gene>
    <name evidence="10" type="ORF">Pmar_PMAR016111</name>
</gene>
<dbReference type="Proteomes" id="UP000007800">
    <property type="component" value="Unassembled WGS sequence"/>
</dbReference>
<keyword evidence="5" id="KW-0862">Zinc</keyword>
<dbReference type="InterPro" id="IPR014001">
    <property type="entry name" value="Helicase_ATP-bd"/>
</dbReference>
<keyword evidence="5" id="KW-0479">Metal-binding</keyword>
<dbReference type="CDD" id="cd16448">
    <property type="entry name" value="RING-H2"/>
    <property type="match status" value="1"/>
</dbReference>
<dbReference type="SMART" id="SM00487">
    <property type="entry name" value="DEXDc"/>
    <property type="match status" value="1"/>
</dbReference>
<dbReference type="InterPro" id="IPR049730">
    <property type="entry name" value="SNF2/RAD54-like_C"/>
</dbReference>
<dbReference type="SUPFAM" id="SSF52540">
    <property type="entry name" value="P-loop containing nucleoside triphosphate hydrolases"/>
    <property type="match status" value="3"/>
</dbReference>
<dbReference type="GO" id="GO:0006289">
    <property type="term" value="P:nucleotide-excision repair"/>
    <property type="evidence" value="ECO:0007669"/>
    <property type="project" value="TreeGrafter"/>
</dbReference>
<feature type="domain" description="RING-type" evidence="7">
    <location>
        <begin position="901"/>
        <end position="952"/>
    </location>
</feature>
<feature type="region of interest" description="Disordered" evidence="6">
    <location>
        <begin position="335"/>
        <end position="384"/>
    </location>
</feature>
<name>C5LZ25_PERM5</name>
<feature type="domain" description="Helicase ATP-binding" evidence="8">
    <location>
        <begin position="679"/>
        <end position="740"/>
    </location>
</feature>
<dbReference type="PROSITE" id="PS50089">
    <property type="entry name" value="ZF_RING_2"/>
    <property type="match status" value="1"/>
</dbReference>
<dbReference type="GO" id="GO:0008270">
    <property type="term" value="F:zinc ion binding"/>
    <property type="evidence" value="ECO:0007669"/>
    <property type="project" value="UniProtKB-KW"/>
</dbReference>
<evidence type="ECO:0000256" key="4">
    <source>
        <dbReference type="ARBA" id="ARBA00022840"/>
    </source>
</evidence>
<keyword evidence="1" id="KW-0547">Nucleotide-binding</keyword>
<dbReference type="AlphaFoldDB" id="C5LZ25"/>
<dbReference type="InterPro" id="IPR050628">
    <property type="entry name" value="SNF2_RAD54_helicase_TF"/>
</dbReference>